<gene>
    <name evidence="1" type="ORF">KTA_04160</name>
</gene>
<evidence type="ECO:0000313" key="1">
    <source>
        <dbReference type="EMBL" id="BBH92217.1"/>
    </source>
</evidence>
<protein>
    <submittedName>
        <fullName evidence="1">Uncharacterized protein</fullName>
    </submittedName>
</protein>
<reference evidence="1" key="1">
    <citation type="submission" date="2018-12" db="EMBL/GenBank/DDBJ databases">
        <title>Novel natural products biosynthetic potential of the class Ktedonobacteria.</title>
        <authorList>
            <person name="Zheng Y."/>
            <person name="Saitou A."/>
            <person name="Wang C.M."/>
            <person name="Toyoda A."/>
            <person name="Minakuchi Y."/>
            <person name="Sekiguchi Y."/>
            <person name="Ueda K."/>
            <person name="Takano H."/>
            <person name="Sakai Y."/>
            <person name="Yokota A."/>
            <person name="Yabe S."/>
        </authorList>
    </citation>
    <scope>NUCLEOTIDE SEQUENCE</scope>
    <source>
        <strain evidence="1">A3-2</strain>
    </source>
</reference>
<accession>A0A455SV13</accession>
<sequence length="61" mass="6486">MTLLHQAQGKPRLCMAASLMEEGAIAPAVRSANVFALTLQEFIADLFSQALVSGLLVEAIQ</sequence>
<dbReference type="EMBL" id="AP019377">
    <property type="protein sequence ID" value="BBH92217.1"/>
    <property type="molecule type" value="Genomic_DNA"/>
</dbReference>
<proteinExistence type="predicted"/>
<organism evidence="1">
    <name type="scientific">Thermogemmatispora argillosa</name>
    <dbReference type="NCBI Taxonomy" id="2045280"/>
    <lineage>
        <taxon>Bacteria</taxon>
        <taxon>Bacillati</taxon>
        <taxon>Chloroflexota</taxon>
        <taxon>Ktedonobacteria</taxon>
        <taxon>Thermogemmatisporales</taxon>
        <taxon>Thermogemmatisporaceae</taxon>
        <taxon>Thermogemmatispora</taxon>
    </lineage>
</organism>
<dbReference type="AlphaFoldDB" id="A0A455SV13"/>
<name>A0A455SV13_9CHLR</name>